<dbReference type="KEGG" id="emt:CPZ25_005095"/>
<dbReference type="GO" id="GO:0016740">
    <property type="term" value="F:transferase activity"/>
    <property type="evidence" value="ECO:0007669"/>
    <property type="project" value="UniProtKB-KW"/>
</dbReference>
<evidence type="ECO:0000259" key="1">
    <source>
        <dbReference type="Pfam" id="PF00535"/>
    </source>
</evidence>
<gene>
    <name evidence="2" type="ORF">CPZ25_005095</name>
</gene>
<reference evidence="2 3" key="1">
    <citation type="submission" date="2018-05" db="EMBL/GenBank/DDBJ databases">
        <title>Genome comparison of Eubacterium sp.</title>
        <authorList>
            <person name="Feng Y."/>
            <person name="Sanchez-Andrea I."/>
            <person name="Stams A.J.M."/>
            <person name="De Vos W.M."/>
        </authorList>
    </citation>
    <scope>NUCLEOTIDE SEQUENCE [LARGE SCALE GENOMIC DNA]</scope>
    <source>
        <strain evidence="2 3">YI</strain>
    </source>
</reference>
<evidence type="ECO:0000313" key="2">
    <source>
        <dbReference type="EMBL" id="QCT70730.1"/>
    </source>
</evidence>
<dbReference type="Gene3D" id="3.90.550.10">
    <property type="entry name" value="Spore Coat Polysaccharide Biosynthesis Protein SpsA, Chain A"/>
    <property type="match status" value="1"/>
</dbReference>
<evidence type="ECO:0000313" key="3">
    <source>
        <dbReference type="Proteomes" id="UP000218387"/>
    </source>
</evidence>
<name>A0A4P9C5T8_EUBML</name>
<dbReference type="SUPFAM" id="SSF53448">
    <property type="entry name" value="Nucleotide-diphospho-sugar transferases"/>
    <property type="match status" value="1"/>
</dbReference>
<dbReference type="InterPro" id="IPR029044">
    <property type="entry name" value="Nucleotide-diphossugar_trans"/>
</dbReference>
<feature type="domain" description="Glycosyltransferase 2-like" evidence="1">
    <location>
        <begin position="6"/>
        <end position="162"/>
    </location>
</feature>
<accession>A0A4P9C5T8</accession>
<dbReference type="Proteomes" id="UP000218387">
    <property type="component" value="Chromosome"/>
</dbReference>
<dbReference type="Pfam" id="PF00535">
    <property type="entry name" value="Glycos_transf_2"/>
    <property type="match status" value="1"/>
</dbReference>
<keyword evidence="2" id="KW-0808">Transferase</keyword>
<protein>
    <submittedName>
        <fullName evidence="2">Glycosyltransferase family 2 protein</fullName>
    </submittedName>
</protein>
<dbReference type="EMBL" id="CP029487">
    <property type="protein sequence ID" value="QCT70730.1"/>
    <property type="molecule type" value="Genomic_DNA"/>
</dbReference>
<keyword evidence="3" id="KW-1185">Reference proteome</keyword>
<sequence length="363" mass="43275">MLKKLSICFTVYNQIDILKTNLDLITKYKNDDIEIVVSDDCSTDRIEDLVISYNDKRIAYFKTESNIGHDLNILHGLRCCKSNYVYIFRTRDNIYVENIPKIIKIIEDNPKVGFYYFSAFDEEGNLRLNFKDHFFEKGFDIAKNQKTIPIHPSGNLYNKTYLQLDLYEKYIRKYFSNNYGFIVHQLIRYDLSAKADFLTSSTIGWIYADTLRASDVAVNKSKNGINVYAPIYCYPRYKCEFEFVKNELPREFQLINFINIVHFYYVFIIYKSPMIVQDPRYNKHYTSNKENINIKKELKTIEDMTIMMISDLPQKSKEEITKKIKKDIIFLKLLYPFMTKIRNRLIGTKAYKFYRKGIAYKKR</sequence>
<dbReference type="AlphaFoldDB" id="A0A4P9C5T8"/>
<dbReference type="InterPro" id="IPR001173">
    <property type="entry name" value="Glyco_trans_2-like"/>
</dbReference>
<proteinExistence type="predicted"/>
<organism evidence="2 3">
    <name type="scientific">Eubacterium maltosivorans</name>
    <dbReference type="NCBI Taxonomy" id="2041044"/>
    <lineage>
        <taxon>Bacteria</taxon>
        <taxon>Bacillati</taxon>
        <taxon>Bacillota</taxon>
        <taxon>Clostridia</taxon>
        <taxon>Eubacteriales</taxon>
        <taxon>Eubacteriaceae</taxon>
        <taxon>Eubacterium</taxon>
    </lineage>
</organism>